<protein>
    <submittedName>
        <fullName evidence="6">Endodeoxyribonuclease I</fullName>
    </submittedName>
</protein>
<dbReference type="GO" id="GO:0001897">
    <property type="term" value="P:symbiont-mediated cytolysis of host cell"/>
    <property type="evidence" value="ECO:0007669"/>
    <property type="project" value="UniProtKB-ARBA"/>
</dbReference>
<dbReference type="PANTHER" id="PTHR11022:SF41">
    <property type="entry name" value="PEPTIDOGLYCAN-RECOGNITION PROTEIN LC-RELATED"/>
    <property type="match status" value="1"/>
</dbReference>
<dbReference type="SUPFAM" id="SSF47090">
    <property type="entry name" value="PGBD-like"/>
    <property type="match status" value="2"/>
</dbReference>
<sequence>MEIIETNLQFKNMNTRTSTERIILHHADAKTCSAEDIHRWHLANGWAGAGYHFLVRKDGTIYRLRPEDKVGAHAYGSNYNSIGVCFEGNYMEEDMPEVQKQAGKELVAYLKNKYKISTVQKHKDVCATSCPGDKFPFNEIAKSETSNEIIPKPQENVQKGNVAEIQATLNDRYGLNIAVDNIYGNETRKALVKGLQTELNKQYHRGLAVDGIFGTNTYNSCINVRKGAEGNITYLIQAMLICHSFDIDADGIFGNATETAVREFQKRNGLSQDGIVGKNTFNKLFK</sequence>
<accession>A0A8S5TEM1</accession>
<organism evidence="6">
    <name type="scientific">Siphoviridae sp. ct1yA16</name>
    <dbReference type="NCBI Taxonomy" id="2827767"/>
    <lineage>
        <taxon>Viruses</taxon>
        <taxon>Duplodnaviria</taxon>
        <taxon>Heunggongvirae</taxon>
        <taxon>Uroviricota</taxon>
        <taxon>Caudoviricetes</taxon>
    </lineage>
</organism>
<dbReference type="InterPro" id="IPR015510">
    <property type="entry name" value="PGRP"/>
</dbReference>
<dbReference type="Gene3D" id="1.10.101.10">
    <property type="entry name" value="PGBD-like superfamily/PGBD"/>
    <property type="match status" value="2"/>
</dbReference>
<feature type="domain" description="N-acetylmuramoyl-L-alanine amidase" evidence="4">
    <location>
        <begin position="8"/>
        <end position="132"/>
    </location>
</feature>
<dbReference type="SUPFAM" id="SSF55846">
    <property type="entry name" value="N-acetylmuramoyl-L-alanine amidase-like"/>
    <property type="match status" value="1"/>
</dbReference>
<dbReference type="InterPro" id="IPR002477">
    <property type="entry name" value="Peptidoglycan-bd-like"/>
</dbReference>
<dbReference type="GO" id="GO:0008745">
    <property type="term" value="F:N-acetylmuramoyl-L-alanine amidase activity"/>
    <property type="evidence" value="ECO:0007669"/>
    <property type="project" value="InterPro"/>
</dbReference>
<dbReference type="Pfam" id="PF01471">
    <property type="entry name" value="PG_binding_1"/>
    <property type="match status" value="2"/>
</dbReference>
<dbReference type="InterPro" id="IPR036505">
    <property type="entry name" value="Amidase/PGRP_sf"/>
</dbReference>
<dbReference type="EMBL" id="BK032816">
    <property type="protein sequence ID" value="DAF61718.1"/>
    <property type="molecule type" value="Genomic_DNA"/>
</dbReference>
<dbReference type="InterPro" id="IPR036366">
    <property type="entry name" value="PGBDSf"/>
</dbReference>
<evidence type="ECO:0000313" key="6">
    <source>
        <dbReference type="EMBL" id="DAF61718.1"/>
    </source>
</evidence>
<name>A0A8S5TEM1_9CAUD</name>
<evidence type="ECO:0000259" key="5">
    <source>
        <dbReference type="SMART" id="SM00701"/>
    </source>
</evidence>
<dbReference type="SMART" id="SM00701">
    <property type="entry name" value="PGRP"/>
    <property type="match status" value="1"/>
</dbReference>
<dbReference type="InterPro" id="IPR002502">
    <property type="entry name" value="Amidase_domain"/>
</dbReference>
<dbReference type="SMART" id="SM00644">
    <property type="entry name" value="Ami_2"/>
    <property type="match status" value="1"/>
</dbReference>
<dbReference type="Pfam" id="PF01510">
    <property type="entry name" value="Amidase_2"/>
    <property type="match status" value="1"/>
</dbReference>
<reference evidence="6" key="1">
    <citation type="journal article" date="2021" name="Proc. Natl. Acad. Sci. U.S.A.">
        <title>A Catalog of Tens of Thousands of Viruses from Human Metagenomes Reveals Hidden Associations with Chronic Diseases.</title>
        <authorList>
            <person name="Tisza M.J."/>
            <person name="Buck C.B."/>
        </authorList>
    </citation>
    <scope>NUCLEOTIDE SEQUENCE</scope>
    <source>
        <strain evidence="6">Ct1yA16</strain>
    </source>
</reference>
<dbReference type="CDD" id="cd06583">
    <property type="entry name" value="PGRP"/>
    <property type="match status" value="1"/>
</dbReference>
<keyword evidence="2" id="KW-0929">Antimicrobial</keyword>
<keyword evidence="3" id="KW-0081">Bacteriolytic enzyme</keyword>
<dbReference type="GO" id="GO:0009253">
    <property type="term" value="P:peptidoglycan catabolic process"/>
    <property type="evidence" value="ECO:0007669"/>
    <property type="project" value="InterPro"/>
</dbReference>
<dbReference type="GO" id="GO:0042742">
    <property type="term" value="P:defense response to bacterium"/>
    <property type="evidence" value="ECO:0007669"/>
    <property type="project" value="UniProtKB-KW"/>
</dbReference>
<dbReference type="PANTHER" id="PTHR11022">
    <property type="entry name" value="PEPTIDOGLYCAN RECOGNITION PROTEIN"/>
    <property type="match status" value="1"/>
</dbReference>
<comment type="similarity">
    <text evidence="1">Belongs to the N-acetylmuramoyl-L-alanine amidase 2 family.</text>
</comment>
<dbReference type="InterPro" id="IPR036365">
    <property type="entry name" value="PGBD-like_sf"/>
</dbReference>
<dbReference type="Gene3D" id="3.40.80.10">
    <property type="entry name" value="Peptidoglycan recognition protein-like"/>
    <property type="match status" value="1"/>
</dbReference>
<evidence type="ECO:0000259" key="4">
    <source>
        <dbReference type="SMART" id="SM00644"/>
    </source>
</evidence>
<dbReference type="InterPro" id="IPR006619">
    <property type="entry name" value="PGRP_domain_met/bac"/>
</dbReference>
<feature type="domain" description="Peptidoglycan recognition protein family" evidence="5">
    <location>
        <begin position="4"/>
        <end position="129"/>
    </location>
</feature>
<evidence type="ECO:0000256" key="1">
    <source>
        <dbReference type="ARBA" id="ARBA00007553"/>
    </source>
</evidence>
<evidence type="ECO:0000256" key="3">
    <source>
        <dbReference type="ARBA" id="ARBA00022638"/>
    </source>
</evidence>
<dbReference type="GO" id="GO:0008270">
    <property type="term" value="F:zinc ion binding"/>
    <property type="evidence" value="ECO:0007669"/>
    <property type="project" value="InterPro"/>
</dbReference>
<evidence type="ECO:0000256" key="2">
    <source>
        <dbReference type="ARBA" id="ARBA00022529"/>
    </source>
</evidence>
<proteinExistence type="inferred from homology"/>